<comment type="caution">
    <text evidence="1">The sequence shown here is derived from an EMBL/GenBank/DDBJ whole genome shotgun (WGS) entry which is preliminary data.</text>
</comment>
<evidence type="ECO:0000313" key="1">
    <source>
        <dbReference type="EMBL" id="PRP75243.1"/>
    </source>
</evidence>
<dbReference type="EMBL" id="MDYQ01000403">
    <property type="protein sequence ID" value="PRP75243.1"/>
    <property type="molecule type" value="Genomic_DNA"/>
</dbReference>
<accession>A0A2P6MU67</accession>
<gene>
    <name evidence="1" type="ORF">PROFUN_15834</name>
</gene>
<reference evidence="1 2" key="1">
    <citation type="journal article" date="2018" name="Genome Biol. Evol.">
        <title>Multiple Roots of Fruiting Body Formation in Amoebozoa.</title>
        <authorList>
            <person name="Hillmann F."/>
            <person name="Forbes G."/>
            <person name="Novohradska S."/>
            <person name="Ferling I."/>
            <person name="Riege K."/>
            <person name="Groth M."/>
            <person name="Westermann M."/>
            <person name="Marz M."/>
            <person name="Spaller T."/>
            <person name="Winckler T."/>
            <person name="Schaap P."/>
            <person name="Glockner G."/>
        </authorList>
    </citation>
    <scope>NUCLEOTIDE SEQUENCE [LARGE SCALE GENOMIC DNA]</scope>
    <source>
        <strain evidence="1 2">Jena</strain>
    </source>
</reference>
<proteinExistence type="predicted"/>
<organism evidence="1 2">
    <name type="scientific">Planoprotostelium fungivorum</name>
    <dbReference type="NCBI Taxonomy" id="1890364"/>
    <lineage>
        <taxon>Eukaryota</taxon>
        <taxon>Amoebozoa</taxon>
        <taxon>Evosea</taxon>
        <taxon>Variosea</taxon>
        <taxon>Cavosteliida</taxon>
        <taxon>Cavosteliaceae</taxon>
        <taxon>Planoprotostelium</taxon>
    </lineage>
</organism>
<dbReference type="Proteomes" id="UP000241769">
    <property type="component" value="Unassembled WGS sequence"/>
</dbReference>
<name>A0A2P6MU67_9EUKA</name>
<dbReference type="AlphaFoldDB" id="A0A2P6MU67"/>
<sequence>SGQFSARLRVRTRLCVDATASTEMKNTIISSAYNWRLTSVVEHEWCLRPDRIRSVRVQPTTGTGRLVATNHVLLLLDGFGLSSWTRS</sequence>
<dbReference type="InParanoid" id="A0A2P6MU67"/>
<keyword evidence="2" id="KW-1185">Reference proteome</keyword>
<evidence type="ECO:0000313" key="2">
    <source>
        <dbReference type="Proteomes" id="UP000241769"/>
    </source>
</evidence>
<feature type="non-terminal residue" evidence="1">
    <location>
        <position position="1"/>
    </location>
</feature>
<protein>
    <submittedName>
        <fullName evidence="1">Uncharacterized protein</fullName>
    </submittedName>
</protein>